<dbReference type="Proteomes" id="UP000265520">
    <property type="component" value="Unassembled WGS sequence"/>
</dbReference>
<dbReference type="EMBL" id="LXQA010974385">
    <property type="protein sequence ID" value="MCI79471.1"/>
    <property type="molecule type" value="Genomic_DNA"/>
</dbReference>
<dbReference type="AlphaFoldDB" id="A0A392UX57"/>
<name>A0A392UX57_9FABA</name>
<feature type="region of interest" description="Disordered" evidence="1">
    <location>
        <begin position="1"/>
        <end position="29"/>
    </location>
</feature>
<accession>A0A392UX57</accession>
<evidence type="ECO:0000256" key="1">
    <source>
        <dbReference type="SAM" id="MobiDB-lite"/>
    </source>
</evidence>
<proteinExistence type="predicted"/>
<organism evidence="2 3">
    <name type="scientific">Trifolium medium</name>
    <dbReference type="NCBI Taxonomy" id="97028"/>
    <lineage>
        <taxon>Eukaryota</taxon>
        <taxon>Viridiplantae</taxon>
        <taxon>Streptophyta</taxon>
        <taxon>Embryophyta</taxon>
        <taxon>Tracheophyta</taxon>
        <taxon>Spermatophyta</taxon>
        <taxon>Magnoliopsida</taxon>
        <taxon>eudicotyledons</taxon>
        <taxon>Gunneridae</taxon>
        <taxon>Pentapetalae</taxon>
        <taxon>rosids</taxon>
        <taxon>fabids</taxon>
        <taxon>Fabales</taxon>
        <taxon>Fabaceae</taxon>
        <taxon>Papilionoideae</taxon>
        <taxon>50 kb inversion clade</taxon>
        <taxon>NPAAA clade</taxon>
        <taxon>Hologalegina</taxon>
        <taxon>IRL clade</taxon>
        <taxon>Trifolieae</taxon>
        <taxon>Trifolium</taxon>
    </lineage>
</organism>
<feature type="compositionally biased region" description="Polar residues" evidence="1">
    <location>
        <begin position="19"/>
        <end position="29"/>
    </location>
</feature>
<protein>
    <submittedName>
        <fullName evidence="2">Uncharacterized protein</fullName>
    </submittedName>
</protein>
<comment type="caution">
    <text evidence="2">The sequence shown here is derived from an EMBL/GenBank/DDBJ whole genome shotgun (WGS) entry which is preliminary data.</text>
</comment>
<feature type="non-terminal residue" evidence="2">
    <location>
        <position position="29"/>
    </location>
</feature>
<reference evidence="2 3" key="1">
    <citation type="journal article" date="2018" name="Front. Plant Sci.">
        <title>Red Clover (Trifolium pratense) and Zigzag Clover (T. medium) - A Picture of Genomic Similarities and Differences.</title>
        <authorList>
            <person name="Dluhosova J."/>
            <person name="Istvanek J."/>
            <person name="Nedelnik J."/>
            <person name="Repkova J."/>
        </authorList>
    </citation>
    <scope>NUCLEOTIDE SEQUENCE [LARGE SCALE GENOMIC DNA]</scope>
    <source>
        <strain evidence="3">cv. 10/8</strain>
        <tissue evidence="2">Leaf</tissue>
    </source>
</reference>
<evidence type="ECO:0000313" key="3">
    <source>
        <dbReference type="Proteomes" id="UP000265520"/>
    </source>
</evidence>
<keyword evidence="3" id="KW-1185">Reference proteome</keyword>
<sequence length="29" mass="3253">MTFSVETRATRIPARALHRQQTANIKTGP</sequence>
<evidence type="ECO:0000313" key="2">
    <source>
        <dbReference type="EMBL" id="MCI79471.1"/>
    </source>
</evidence>